<dbReference type="GeneID" id="97380456"/>
<dbReference type="InterPro" id="IPR009899">
    <property type="entry name" value="ArdA"/>
</dbReference>
<dbReference type="Proteomes" id="UP001298681">
    <property type="component" value="Unassembled WGS sequence"/>
</dbReference>
<accession>A0ABS9MHS3</accession>
<proteinExistence type="predicted"/>
<comment type="caution">
    <text evidence="1">The sequence shown here is derived from an EMBL/GenBank/DDBJ whole genome shotgun (WGS) entry which is preliminary data.</text>
</comment>
<dbReference type="Pfam" id="PF07275">
    <property type="entry name" value="ArdA"/>
    <property type="match status" value="1"/>
</dbReference>
<reference evidence="1 2" key="1">
    <citation type="submission" date="2022-01" db="EMBL/GenBank/DDBJ databases">
        <title>Collection of gut derived symbiotic bacterial strains cultured from healthy donors.</title>
        <authorList>
            <person name="Lin H."/>
            <person name="Kohout C."/>
            <person name="Waligurski E."/>
            <person name="Pamer E.G."/>
        </authorList>
    </citation>
    <scope>NUCLEOTIDE SEQUENCE [LARGE SCALE GENOMIC DNA]</scope>
    <source>
        <strain evidence="1 2">DFI.7.58</strain>
    </source>
</reference>
<keyword evidence="2" id="KW-1185">Reference proteome</keyword>
<dbReference type="RefSeq" id="WP_071434940.1">
    <property type="nucleotide sequence ID" value="NZ_JAKNHQ010000003.1"/>
</dbReference>
<evidence type="ECO:0000313" key="2">
    <source>
        <dbReference type="Proteomes" id="UP001298681"/>
    </source>
</evidence>
<organism evidence="1 2">
    <name type="scientific">Anaeromassilibacillus senegalensis</name>
    <dbReference type="NCBI Taxonomy" id="1673717"/>
    <lineage>
        <taxon>Bacteria</taxon>
        <taxon>Bacillati</taxon>
        <taxon>Bacillota</taxon>
        <taxon>Clostridia</taxon>
        <taxon>Eubacteriales</taxon>
        <taxon>Acutalibacteraceae</taxon>
        <taxon>Anaeromassilibacillus</taxon>
    </lineage>
</organism>
<protein>
    <submittedName>
        <fullName evidence="1">Antirestriction protein ArdA</fullName>
    </submittedName>
</protein>
<name>A0ABS9MHS3_9FIRM</name>
<evidence type="ECO:0000313" key="1">
    <source>
        <dbReference type="EMBL" id="MCG4609974.1"/>
    </source>
</evidence>
<dbReference type="EMBL" id="JAKNHQ010000003">
    <property type="protein sequence ID" value="MCG4609974.1"/>
    <property type="molecule type" value="Genomic_DNA"/>
</dbReference>
<gene>
    <name evidence="1" type="ORF">L0P57_03355</name>
</gene>
<sequence>MKAVLSNADHPEYGVATIPLPIPRNQYDHCVALLESLEIGHVSDADCHVDALDSAWPVLYRLEGARVNLDELDYLAKRLDSFDVGEFSQFQAMAEKLQLTSMKDLINLTFCCQQATVITDFTNLKEVGRDHYMNIHGGCASMEELEQLDGEETAILLIEGNEGTITRYGVVYDNGMQLSQLYDGKHLPCYHYEADLTAIGISSRQEPENTQNVTWIYLPASKGQIERAMQRSGIAPENRCLWMSESSFPEEVDVVLDFRCENIHELNELALVMDKLSYDAREKLGAAVSMAKPECAGQIRHLAENLDLFAFAPGAHTPAEYGKYMIQKSGHFEYDPNLDEFYDYERYGLQHMDQESGVFTDRGYIAYQGALSLEELMADDPAEAYQREQDFQIGGMA</sequence>